<dbReference type="AlphaFoldDB" id="A0AAW2DFS6"/>
<proteinExistence type="predicted"/>
<gene>
    <name evidence="1" type="ORF">SO802_010174</name>
</gene>
<reference evidence="1 2" key="1">
    <citation type="submission" date="2024-01" db="EMBL/GenBank/DDBJ databases">
        <title>A telomere-to-telomere, gap-free genome of sweet tea (Lithocarpus litseifolius).</title>
        <authorList>
            <person name="Zhou J."/>
        </authorList>
    </citation>
    <scope>NUCLEOTIDE SEQUENCE [LARGE SCALE GENOMIC DNA]</scope>
    <source>
        <strain evidence="1">Zhou-2022a</strain>
        <tissue evidence="1">Leaf</tissue>
    </source>
</reference>
<dbReference type="PANTHER" id="PTHR47481">
    <property type="match status" value="1"/>
</dbReference>
<protein>
    <recommendedName>
        <fullName evidence="3">Gag protein</fullName>
    </recommendedName>
</protein>
<dbReference type="Pfam" id="PF14223">
    <property type="entry name" value="Retrotran_gag_2"/>
    <property type="match status" value="1"/>
</dbReference>
<dbReference type="Proteomes" id="UP001459277">
    <property type="component" value="Unassembled WGS sequence"/>
</dbReference>
<accession>A0AAW2DFS6</accession>
<evidence type="ECO:0000313" key="1">
    <source>
        <dbReference type="EMBL" id="KAL0008672.1"/>
    </source>
</evidence>
<dbReference type="EMBL" id="JAZDWU010000003">
    <property type="protein sequence ID" value="KAL0008672.1"/>
    <property type="molecule type" value="Genomic_DNA"/>
</dbReference>
<evidence type="ECO:0000313" key="2">
    <source>
        <dbReference type="Proteomes" id="UP001459277"/>
    </source>
</evidence>
<dbReference type="PANTHER" id="PTHR47481:SF10">
    <property type="entry name" value="COPIA-LIKE POLYPROTEIN_RETROTRANSPOSON"/>
    <property type="match status" value="1"/>
</dbReference>
<comment type="caution">
    <text evidence="1">The sequence shown here is derived from an EMBL/GenBank/DDBJ whole genome shotgun (WGS) entry which is preliminary data.</text>
</comment>
<organism evidence="1 2">
    <name type="scientific">Lithocarpus litseifolius</name>
    <dbReference type="NCBI Taxonomy" id="425828"/>
    <lineage>
        <taxon>Eukaryota</taxon>
        <taxon>Viridiplantae</taxon>
        <taxon>Streptophyta</taxon>
        <taxon>Embryophyta</taxon>
        <taxon>Tracheophyta</taxon>
        <taxon>Spermatophyta</taxon>
        <taxon>Magnoliopsida</taxon>
        <taxon>eudicotyledons</taxon>
        <taxon>Gunneridae</taxon>
        <taxon>Pentapetalae</taxon>
        <taxon>rosids</taxon>
        <taxon>fabids</taxon>
        <taxon>Fagales</taxon>
        <taxon>Fagaceae</taxon>
        <taxon>Lithocarpus</taxon>
    </lineage>
</organism>
<sequence length="137" mass="14894">MQIHYQLATLKKGNSSIGDYFHQFTTLVDTLAAIDQPLNDFKLISFLLAGLGLDYDSFVTLVTAKVDPLFIEELYGHLLAHEIHLEQQQPAVDLTIVGANFARANFAGQGNARGCCGGKYNSSSSRGTSSSPNLCRI</sequence>
<evidence type="ECO:0008006" key="3">
    <source>
        <dbReference type="Google" id="ProtNLM"/>
    </source>
</evidence>
<keyword evidence="2" id="KW-1185">Reference proteome</keyword>
<name>A0AAW2DFS6_9ROSI</name>